<keyword evidence="2" id="KW-0677">Repeat</keyword>
<evidence type="ECO:0000256" key="2">
    <source>
        <dbReference type="ARBA" id="ARBA00022737"/>
    </source>
</evidence>
<dbReference type="InterPro" id="IPR002048">
    <property type="entry name" value="EF_hand_dom"/>
</dbReference>
<keyword evidence="6" id="KW-1185">Reference proteome</keyword>
<dbReference type="InterPro" id="IPR050145">
    <property type="entry name" value="Centrin_CML-like"/>
</dbReference>
<dbReference type="SUPFAM" id="SSF47473">
    <property type="entry name" value="EF-hand"/>
    <property type="match status" value="1"/>
</dbReference>
<evidence type="ECO:0000313" key="6">
    <source>
        <dbReference type="Proteomes" id="UP000436088"/>
    </source>
</evidence>
<gene>
    <name evidence="5" type="ORF">F3Y22_tig00110469pilonHSYRG00002</name>
</gene>
<protein>
    <recommendedName>
        <fullName evidence="4">EF-hand domain-containing protein</fullName>
    </recommendedName>
</protein>
<proteinExistence type="predicted"/>
<dbReference type="CDD" id="cd00051">
    <property type="entry name" value="EFh"/>
    <property type="match status" value="1"/>
</dbReference>
<evidence type="ECO:0000256" key="3">
    <source>
        <dbReference type="ARBA" id="ARBA00022837"/>
    </source>
</evidence>
<accession>A0A6A3AIK6</accession>
<dbReference type="EMBL" id="VEPZ02001000">
    <property type="protein sequence ID" value="KAE8703417.1"/>
    <property type="molecule type" value="Genomic_DNA"/>
</dbReference>
<reference evidence="5" key="1">
    <citation type="submission" date="2019-09" db="EMBL/GenBank/DDBJ databases">
        <title>Draft genome information of white flower Hibiscus syriacus.</title>
        <authorList>
            <person name="Kim Y.-M."/>
        </authorList>
    </citation>
    <scope>NUCLEOTIDE SEQUENCE [LARGE SCALE GENOMIC DNA]</scope>
    <source>
        <strain evidence="5">YM2019G1</strain>
    </source>
</reference>
<keyword evidence="1" id="KW-0479">Metal-binding</keyword>
<dbReference type="InterPro" id="IPR018247">
    <property type="entry name" value="EF_Hand_1_Ca_BS"/>
</dbReference>
<dbReference type="PROSITE" id="PS50222">
    <property type="entry name" value="EF_HAND_2"/>
    <property type="match status" value="2"/>
</dbReference>
<dbReference type="Proteomes" id="UP000436088">
    <property type="component" value="Unassembled WGS sequence"/>
</dbReference>
<evidence type="ECO:0000256" key="1">
    <source>
        <dbReference type="ARBA" id="ARBA00022723"/>
    </source>
</evidence>
<dbReference type="InterPro" id="IPR011992">
    <property type="entry name" value="EF-hand-dom_pair"/>
</dbReference>
<evidence type="ECO:0000313" key="5">
    <source>
        <dbReference type="EMBL" id="KAE8703417.1"/>
    </source>
</evidence>
<dbReference type="PANTHER" id="PTHR23050">
    <property type="entry name" value="CALCIUM BINDING PROTEIN"/>
    <property type="match status" value="1"/>
</dbReference>
<dbReference type="PROSITE" id="PS00018">
    <property type="entry name" value="EF_HAND_1"/>
    <property type="match status" value="2"/>
</dbReference>
<dbReference type="FunFam" id="1.10.238.10:FF:000181">
    <property type="entry name" value="CALML5 isoform 1"/>
    <property type="match status" value="1"/>
</dbReference>
<dbReference type="Pfam" id="PF13202">
    <property type="entry name" value="EF-hand_5"/>
    <property type="match status" value="1"/>
</dbReference>
<feature type="domain" description="EF-hand" evidence="4">
    <location>
        <begin position="68"/>
        <end position="103"/>
    </location>
</feature>
<keyword evidence="3" id="KW-0106">Calcium</keyword>
<dbReference type="Gene3D" id="1.10.238.10">
    <property type="entry name" value="EF-hand"/>
    <property type="match status" value="1"/>
</dbReference>
<organism evidence="5 6">
    <name type="scientific">Hibiscus syriacus</name>
    <name type="common">Rose of Sharon</name>
    <dbReference type="NCBI Taxonomy" id="106335"/>
    <lineage>
        <taxon>Eukaryota</taxon>
        <taxon>Viridiplantae</taxon>
        <taxon>Streptophyta</taxon>
        <taxon>Embryophyta</taxon>
        <taxon>Tracheophyta</taxon>
        <taxon>Spermatophyta</taxon>
        <taxon>Magnoliopsida</taxon>
        <taxon>eudicotyledons</taxon>
        <taxon>Gunneridae</taxon>
        <taxon>Pentapetalae</taxon>
        <taxon>rosids</taxon>
        <taxon>malvids</taxon>
        <taxon>Malvales</taxon>
        <taxon>Malvaceae</taxon>
        <taxon>Malvoideae</taxon>
        <taxon>Hibiscus</taxon>
    </lineage>
</organism>
<dbReference type="GO" id="GO:0005509">
    <property type="term" value="F:calcium ion binding"/>
    <property type="evidence" value="ECO:0007669"/>
    <property type="project" value="InterPro"/>
</dbReference>
<dbReference type="AlphaFoldDB" id="A0A6A3AIK6"/>
<name>A0A6A3AIK6_HIBSY</name>
<dbReference type="Pfam" id="PF13499">
    <property type="entry name" value="EF-hand_7"/>
    <property type="match status" value="1"/>
</dbReference>
<evidence type="ECO:0000259" key="4">
    <source>
        <dbReference type="PROSITE" id="PS50222"/>
    </source>
</evidence>
<sequence length="148" mass="16494">MNMNDKQTTKLDEDQLAELRDIFQSYDRNKDGGSPNRKGRCKKQWSGGVFGVRYDSSSGANVGGEITYSEEQLKLLFKVFDRDGNGFITAAELAQSMEKLGLSLTVEELTEMIMEADTDGDGKISFEEFSYAITSASLIILRVDEAMH</sequence>
<comment type="caution">
    <text evidence="5">The sequence shown here is derived from an EMBL/GenBank/DDBJ whole genome shotgun (WGS) entry which is preliminary data.</text>
</comment>
<feature type="domain" description="EF-hand" evidence="4">
    <location>
        <begin position="104"/>
        <end position="139"/>
    </location>
</feature>
<dbReference type="SMART" id="SM00054">
    <property type="entry name" value="EFh"/>
    <property type="match status" value="2"/>
</dbReference>